<reference evidence="1" key="1">
    <citation type="submission" date="2021-01" db="EMBL/GenBank/DDBJ databases">
        <authorList>
            <person name="Corre E."/>
            <person name="Pelletier E."/>
            <person name="Niang G."/>
            <person name="Scheremetjew M."/>
            <person name="Finn R."/>
            <person name="Kale V."/>
            <person name="Holt S."/>
            <person name="Cochrane G."/>
            <person name="Meng A."/>
            <person name="Brown T."/>
            <person name="Cohen L."/>
        </authorList>
    </citation>
    <scope>NUCLEOTIDE SEQUENCE</scope>
    <source>
        <strain evidence="1">CCMP2084</strain>
    </source>
</reference>
<dbReference type="EMBL" id="HBHQ01001935">
    <property type="protein sequence ID" value="CAD9809401.1"/>
    <property type="molecule type" value="Transcribed_RNA"/>
</dbReference>
<evidence type="ECO:0000313" key="1">
    <source>
        <dbReference type="EMBL" id="CAD9809401.1"/>
    </source>
</evidence>
<proteinExistence type="predicted"/>
<gene>
    <name evidence="1" type="ORF">ASEP1449_LOCUS1224</name>
</gene>
<accession>A0A7S2U5T3</accession>
<protein>
    <submittedName>
        <fullName evidence="1">Uncharacterized protein</fullName>
    </submittedName>
</protein>
<dbReference type="AlphaFoldDB" id="A0A7S2U5T3"/>
<organism evidence="1">
    <name type="scientific">Attheya septentrionalis</name>
    <dbReference type="NCBI Taxonomy" id="420275"/>
    <lineage>
        <taxon>Eukaryota</taxon>
        <taxon>Sar</taxon>
        <taxon>Stramenopiles</taxon>
        <taxon>Ochrophyta</taxon>
        <taxon>Bacillariophyta</taxon>
        <taxon>Coscinodiscophyceae</taxon>
        <taxon>Chaetocerotophycidae</taxon>
        <taxon>Chaetocerotales</taxon>
        <taxon>Attheyaceae</taxon>
        <taxon>Attheya</taxon>
    </lineage>
</organism>
<sequence>MRKLASMSCRKIGYEQPTLFYGLGYELTQDAATEQAQAEDQADATRLSILKHIHTPCQEEVEKMVLAGVALWNKLLRTDVDSFAPINSNLAFALISTQCHYFTRWSTDSCRKCRTK</sequence>
<name>A0A7S2U5T3_9STRA</name>